<evidence type="ECO:0000259" key="1">
    <source>
        <dbReference type="Pfam" id="PF01636"/>
    </source>
</evidence>
<sequence>MSHKIIDTKPVRKGEELNARVLETFLRKHLDKLPDETLIIEQFGTGLSNLTYCLKIGEWEAVLRRPPKGPVAPKAHDMGREFRILSEIHPIYSLAPKPYLFSVDDSIVGSPFFIMERKKGIVIDSQFPSHIQPTPELRQSLSKMMVDQLVTLHNIDYTTTHLIEISRPNGFMERQVHGWIARYERAKTHDIKGVEQLQKWLVKEIPTPSAATIIHYDYKFNNVMFSEDLTSMIGLFDWEMSTVGDPLADLGAAMSYWTQADDPDLLIQGLGKTPITVQDGFLTRHEFIELYAKKSGRDVSNIHFYLTFAYFKLAVICQQIFYRYYKGQTNDPRFEHLHRTVNSIIQHAINISTEE</sequence>
<dbReference type="EMBL" id="QWVS01000013">
    <property type="protein sequence ID" value="RID87028.1"/>
    <property type="molecule type" value="Genomic_DNA"/>
</dbReference>
<dbReference type="Proteomes" id="UP000266016">
    <property type="component" value="Unassembled WGS sequence"/>
</dbReference>
<dbReference type="InterPro" id="IPR041726">
    <property type="entry name" value="ACAD10_11_N"/>
</dbReference>
<gene>
    <name evidence="2" type="ORF">D1953_06845</name>
</gene>
<evidence type="ECO:0000313" key="3">
    <source>
        <dbReference type="Proteomes" id="UP000266016"/>
    </source>
</evidence>
<dbReference type="CDD" id="cd05154">
    <property type="entry name" value="ACAD10_11_N-like"/>
    <property type="match status" value="1"/>
</dbReference>
<accession>A0A398BDY5</accession>
<organism evidence="2 3">
    <name type="scientific">Peribacillus asahii</name>
    <dbReference type="NCBI Taxonomy" id="228899"/>
    <lineage>
        <taxon>Bacteria</taxon>
        <taxon>Bacillati</taxon>
        <taxon>Bacillota</taxon>
        <taxon>Bacilli</taxon>
        <taxon>Bacillales</taxon>
        <taxon>Bacillaceae</taxon>
        <taxon>Peribacillus</taxon>
    </lineage>
</organism>
<dbReference type="AlphaFoldDB" id="A0A398BDY5"/>
<dbReference type="RefSeq" id="WP_119116423.1">
    <property type="nucleotide sequence ID" value="NZ_QWVS01000013.1"/>
</dbReference>
<dbReference type="SUPFAM" id="SSF56112">
    <property type="entry name" value="Protein kinase-like (PK-like)"/>
    <property type="match status" value="1"/>
</dbReference>
<protein>
    <submittedName>
        <fullName evidence="2">Phosphotransferase family protein</fullName>
    </submittedName>
</protein>
<dbReference type="Gene3D" id="3.90.1200.10">
    <property type="match status" value="1"/>
</dbReference>
<dbReference type="PANTHER" id="PTHR47829">
    <property type="entry name" value="HYDROLASE, PUTATIVE (AFU_ORTHOLOGUE AFUA_1G12880)-RELATED"/>
    <property type="match status" value="1"/>
</dbReference>
<dbReference type="GO" id="GO:0016740">
    <property type="term" value="F:transferase activity"/>
    <property type="evidence" value="ECO:0007669"/>
    <property type="project" value="UniProtKB-KW"/>
</dbReference>
<feature type="domain" description="Aminoglycoside phosphotransferase" evidence="1">
    <location>
        <begin position="40"/>
        <end position="267"/>
    </location>
</feature>
<dbReference type="InterPro" id="IPR011009">
    <property type="entry name" value="Kinase-like_dom_sf"/>
</dbReference>
<name>A0A398BDY5_9BACI</name>
<dbReference type="Pfam" id="PF01636">
    <property type="entry name" value="APH"/>
    <property type="match status" value="1"/>
</dbReference>
<dbReference type="InterPro" id="IPR002575">
    <property type="entry name" value="Aminoglycoside_PTrfase"/>
</dbReference>
<evidence type="ECO:0000313" key="2">
    <source>
        <dbReference type="EMBL" id="RID87028.1"/>
    </source>
</evidence>
<keyword evidence="3" id="KW-1185">Reference proteome</keyword>
<comment type="caution">
    <text evidence="2">The sequence shown here is derived from an EMBL/GenBank/DDBJ whole genome shotgun (WGS) entry which is preliminary data.</text>
</comment>
<dbReference type="InterPro" id="IPR052898">
    <property type="entry name" value="ACAD10-like"/>
</dbReference>
<reference evidence="2 3" key="1">
    <citation type="submission" date="2018-08" db="EMBL/GenBank/DDBJ databases">
        <title>Bacillus jemisoniae sp. nov., Bacillus chryseoplanitiae sp. nov., Bacillus resnikiae sp. nov., and Bacillus frankliniae sp. nov., isolated from Viking spacecraft and associated surfaces.</title>
        <authorList>
            <person name="Seuylemezian A."/>
            <person name="Vaishampayan P."/>
        </authorList>
    </citation>
    <scope>NUCLEOTIDE SEQUENCE [LARGE SCALE GENOMIC DNA]</scope>
    <source>
        <strain evidence="2 3">MA001</strain>
    </source>
</reference>
<dbReference type="Gene3D" id="3.30.200.20">
    <property type="entry name" value="Phosphorylase Kinase, domain 1"/>
    <property type="match status" value="1"/>
</dbReference>
<dbReference type="PANTHER" id="PTHR47829:SF1">
    <property type="entry name" value="HAD FAMILY PHOSPHATASE"/>
    <property type="match status" value="1"/>
</dbReference>
<proteinExistence type="predicted"/>
<keyword evidence="2" id="KW-0808">Transferase</keyword>